<feature type="compositionally biased region" description="Acidic residues" evidence="2">
    <location>
        <begin position="54"/>
        <end position="78"/>
    </location>
</feature>
<dbReference type="InterPro" id="IPR029058">
    <property type="entry name" value="AB_hydrolase_fold"/>
</dbReference>
<feature type="region of interest" description="Disordered" evidence="2">
    <location>
        <begin position="28"/>
        <end position="88"/>
    </location>
</feature>
<dbReference type="AlphaFoldDB" id="A0AAV3TD63"/>
<evidence type="ECO:0000259" key="3">
    <source>
        <dbReference type="Pfam" id="PF20434"/>
    </source>
</evidence>
<accession>A0AAV3TD63</accession>
<dbReference type="RefSeq" id="WP_343775002.1">
    <property type="nucleotide sequence ID" value="NZ_BAAADV010000007.1"/>
</dbReference>
<keyword evidence="5" id="KW-1185">Reference proteome</keyword>
<protein>
    <recommendedName>
        <fullName evidence="3">BD-FAE-like domain-containing protein</fullName>
    </recommendedName>
</protein>
<dbReference type="Pfam" id="PF20434">
    <property type="entry name" value="BD-FAE"/>
    <property type="match status" value="1"/>
</dbReference>
<dbReference type="InterPro" id="IPR049492">
    <property type="entry name" value="BD-FAE-like_dom"/>
</dbReference>
<evidence type="ECO:0000256" key="2">
    <source>
        <dbReference type="SAM" id="MobiDB-lite"/>
    </source>
</evidence>
<sequence>MTDPDGDAPSDGRRALLAGIGAVASTALAGCQSTSPPSNESDDGDSPDNATGDPDTEPRDETDESAGENAGEDGDDGDAWTVEKDVPYRKTPQRTLRADVYRPVDAETPPVVVHAHGGAWRFGDKGFRPLFGRLAAAGYATVDVQYRLSNEATYPGPVRDVAGAVRWVRATADERGVDPARVALAGYSAGGHLAGLAAMAPDLDAVRPEGFYPDADPSVDAFVGNAGVYDFTAEGYGNAALIRQFMGGSRSAHPERYEQASPITHVDADAPPALLCHGTADRIVPFEQSERFAGALGDVGVPVERLTIEGAGHLFYTADRRLDAIAGAQIGFLDDVLK</sequence>
<evidence type="ECO:0000313" key="5">
    <source>
        <dbReference type="Proteomes" id="UP001500420"/>
    </source>
</evidence>
<gene>
    <name evidence="4" type="ORF">GCM10009020_30980</name>
</gene>
<organism evidence="4 5">
    <name type="scientific">Natronoarchaeum mannanilyticum</name>
    <dbReference type="NCBI Taxonomy" id="926360"/>
    <lineage>
        <taxon>Archaea</taxon>
        <taxon>Methanobacteriati</taxon>
        <taxon>Methanobacteriota</taxon>
        <taxon>Stenosarchaea group</taxon>
        <taxon>Halobacteria</taxon>
        <taxon>Halobacteriales</taxon>
        <taxon>Natronoarchaeaceae</taxon>
    </lineage>
</organism>
<comment type="caution">
    <text evidence="4">The sequence shown here is derived from an EMBL/GenBank/DDBJ whole genome shotgun (WGS) entry which is preliminary data.</text>
</comment>
<dbReference type="Proteomes" id="UP001500420">
    <property type="component" value="Unassembled WGS sequence"/>
</dbReference>
<reference evidence="4 5" key="1">
    <citation type="journal article" date="2019" name="Int. J. Syst. Evol. Microbiol.">
        <title>The Global Catalogue of Microorganisms (GCM) 10K type strain sequencing project: providing services to taxonomists for standard genome sequencing and annotation.</title>
        <authorList>
            <consortium name="The Broad Institute Genomics Platform"/>
            <consortium name="The Broad Institute Genome Sequencing Center for Infectious Disease"/>
            <person name="Wu L."/>
            <person name="Ma J."/>
        </authorList>
    </citation>
    <scope>NUCLEOTIDE SEQUENCE [LARGE SCALE GENOMIC DNA]</scope>
    <source>
        <strain evidence="4 5">JCM 16328</strain>
    </source>
</reference>
<evidence type="ECO:0000256" key="1">
    <source>
        <dbReference type="ARBA" id="ARBA00022801"/>
    </source>
</evidence>
<feature type="domain" description="BD-FAE-like" evidence="3">
    <location>
        <begin position="99"/>
        <end position="295"/>
    </location>
</feature>
<evidence type="ECO:0000313" key="4">
    <source>
        <dbReference type="EMBL" id="GAA0680060.1"/>
    </source>
</evidence>
<dbReference type="InterPro" id="IPR050300">
    <property type="entry name" value="GDXG_lipolytic_enzyme"/>
</dbReference>
<proteinExistence type="predicted"/>
<dbReference type="GO" id="GO:0016787">
    <property type="term" value="F:hydrolase activity"/>
    <property type="evidence" value="ECO:0007669"/>
    <property type="project" value="UniProtKB-KW"/>
</dbReference>
<name>A0AAV3TD63_9EURY</name>
<dbReference type="PANTHER" id="PTHR48081">
    <property type="entry name" value="AB HYDROLASE SUPERFAMILY PROTEIN C4A8.06C"/>
    <property type="match status" value="1"/>
</dbReference>
<dbReference type="SUPFAM" id="SSF53474">
    <property type="entry name" value="alpha/beta-Hydrolases"/>
    <property type="match status" value="1"/>
</dbReference>
<keyword evidence="1" id="KW-0378">Hydrolase</keyword>
<dbReference type="EMBL" id="BAAADV010000007">
    <property type="protein sequence ID" value="GAA0680060.1"/>
    <property type="molecule type" value="Genomic_DNA"/>
</dbReference>
<dbReference type="Gene3D" id="3.40.50.1820">
    <property type="entry name" value="alpha/beta hydrolase"/>
    <property type="match status" value="1"/>
</dbReference>